<dbReference type="InterPro" id="IPR036282">
    <property type="entry name" value="Glutathione-S-Trfase_C_sf"/>
</dbReference>
<dbReference type="Pfam" id="PF00043">
    <property type="entry name" value="GST_C"/>
    <property type="match status" value="1"/>
</dbReference>
<dbReference type="PANTHER" id="PTHR44051:SF8">
    <property type="entry name" value="GLUTATHIONE S-TRANSFERASE GSTA"/>
    <property type="match status" value="1"/>
</dbReference>
<dbReference type="Gene3D" id="1.20.1050.10">
    <property type="match status" value="1"/>
</dbReference>
<gene>
    <name evidence="4" type="ORF">BU26DRAFT_316505</name>
</gene>
<accession>A0A6A6IIF1</accession>
<dbReference type="RefSeq" id="XP_033684354.1">
    <property type="nucleotide sequence ID" value="XM_033821992.1"/>
</dbReference>
<protein>
    <submittedName>
        <fullName evidence="4">Glutathione S-transferase</fullName>
    </submittedName>
</protein>
<sequence>MTHTSHIKLRLRNHDAVSHWRLTEHNRYAIVIAATVRESEQDAVAAHALERPTSTTMAPKLNLFLAPGACSLAPHILLREAGLPYTTTTISYSTGFLPEYLKLNPKGKVPFMQMDDAVITETPAIMTAIAQLAPTKHFLGKTNLETVRCYEWMNWLSGTLHGQAFGGLFRPERFVTDAALVGAVSEKARETIAGCYAFIEERLQGKTWAVGEDFSAVDAYLFVFWRWGNMKGFEMREKYPEYTALVERVAEREKVRETVEEEGVGMWGT</sequence>
<feature type="domain" description="GST N-terminal" evidence="2">
    <location>
        <begin position="58"/>
        <end position="137"/>
    </location>
</feature>
<dbReference type="InterPro" id="IPR004045">
    <property type="entry name" value="Glutathione_S-Trfase_N"/>
</dbReference>
<evidence type="ECO:0000313" key="5">
    <source>
        <dbReference type="Proteomes" id="UP000800094"/>
    </source>
</evidence>
<name>A0A6A6IIF1_9PLEO</name>
<dbReference type="CDD" id="cd03057">
    <property type="entry name" value="GST_N_Beta"/>
    <property type="match status" value="1"/>
</dbReference>
<dbReference type="Pfam" id="PF13409">
    <property type="entry name" value="GST_N_2"/>
    <property type="match status" value="1"/>
</dbReference>
<dbReference type="PROSITE" id="PS50404">
    <property type="entry name" value="GST_NTER"/>
    <property type="match status" value="1"/>
</dbReference>
<dbReference type="SUPFAM" id="SSF47616">
    <property type="entry name" value="GST C-terminal domain-like"/>
    <property type="match status" value="1"/>
</dbReference>
<organism evidence="4 5">
    <name type="scientific">Trematosphaeria pertusa</name>
    <dbReference type="NCBI Taxonomy" id="390896"/>
    <lineage>
        <taxon>Eukaryota</taxon>
        <taxon>Fungi</taxon>
        <taxon>Dikarya</taxon>
        <taxon>Ascomycota</taxon>
        <taxon>Pezizomycotina</taxon>
        <taxon>Dothideomycetes</taxon>
        <taxon>Pleosporomycetidae</taxon>
        <taxon>Pleosporales</taxon>
        <taxon>Massarineae</taxon>
        <taxon>Trematosphaeriaceae</taxon>
        <taxon>Trematosphaeria</taxon>
    </lineage>
</organism>
<dbReference type="PROSITE" id="PS50405">
    <property type="entry name" value="GST_CTER"/>
    <property type="match status" value="1"/>
</dbReference>
<keyword evidence="5" id="KW-1185">Reference proteome</keyword>
<dbReference type="SFLD" id="SFLDG01150">
    <property type="entry name" value="Main.1:_Beta-like"/>
    <property type="match status" value="1"/>
</dbReference>
<keyword evidence="4" id="KW-0808">Transferase</keyword>
<dbReference type="EMBL" id="ML987195">
    <property type="protein sequence ID" value="KAF2249350.1"/>
    <property type="molecule type" value="Genomic_DNA"/>
</dbReference>
<dbReference type="InterPro" id="IPR040079">
    <property type="entry name" value="Glutathione_S-Trfase"/>
</dbReference>
<dbReference type="SFLD" id="SFLDS00019">
    <property type="entry name" value="Glutathione_Transferase_(cytos"/>
    <property type="match status" value="1"/>
</dbReference>
<reference evidence="4" key="1">
    <citation type="journal article" date="2020" name="Stud. Mycol.">
        <title>101 Dothideomycetes genomes: a test case for predicting lifestyles and emergence of pathogens.</title>
        <authorList>
            <person name="Haridas S."/>
            <person name="Albert R."/>
            <person name="Binder M."/>
            <person name="Bloem J."/>
            <person name="Labutti K."/>
            <person name="Salamov A."/>
            <person name="Andreopoulos B."/>
            <person name="Baker S."/>
            <person name="Barry K."/>
            <person name="Bills G."/>
            <person name="Bluhm B."/>
            <person name="Cannon C."/>
            <person name="Castanera R."/>
            <person name="Culley D."/>
            <person name="Daum C."/>
            <person name="Ezra D."/>
            <person name="Gonzalez J."/>
            <person name="Henrissat B."/>
            <person name="Kuo A."/>
            <person name="Liang C."/>
            <person name="Lipzen A."/>
            <person name="Lutzoni F."/>
            <person name="Magnuson J."/>
            <person name="Mondo S."/>
            <person name="Nolan M."/>
            <person name="Ohm R."/>
            <person name="Pangilinan J."/>
            <person name="Park H.-J."/>
            <person name="Ramirez L."/>
            <person name="Alfaro M."/>
            <person name="Sun H."/>
            <person name="Tritt A."/>
            <person name="Yoshinaga Y."/>
            <person name="Zwiers L.-H."/>
            <person name="Turgeon B."/>
            <person name="Goodwin S."/>
            <person name="Spatafora J."/>
            <person name="Crous P."/>
            <person name="Grigoriev I."/>
        </authorList>
    </citation>
    <scope>NUCLEOTIDE SEQUENCE</scope>
    <source>
        <strain evidence="4">CBS 122368</strain>
    </source>
</reference>
<evidence type="ECO:0000259" key="3">
    <source>
        <dbReference type="PROSITE" id="PS50405"/>
    </source>
</evidence>
<dbReference type="Proteomes" id="UP000800094">
    <property type="component" value="Unassembled WGS sequence"/>
</dbReference>
<comment type="similarity">
    <text evidence="1">Belongs to the GST superfamily.</text>
</comment>
<dbReference type="OrthoDB" id="2309723at2759"/>
<dbReference type="GO" id="GO:0016740">
    <property type="term" value="F:transferase activity"/>
    <property type="evidence" value="ECO:0007669"/>
    <property type="project" value="UniProtKB-KW"/>
</dbReference>
<evidence type="ECO:0000259" key="2">
    <source>
        <dbReference type="PROSITE" id="PS50404"/>
    </source>
</evidence>
<dbReference type="GeneID" id="54575322"/>
<dbReference type="InterPro" id="IPR004046">
    <property type="entry name" value="GST_C"/>
</dbReference>
<dbReference type="InterPro" id="IPR010987">
    <property type="entry name" value="Glutathione-S-Trfase_C-like"/>
</dbReference>
<dbReference type="CDD" id="cd03188">
    <property type="entry name" value="GST_C_Beta"/>
    <property type="match status" value="1"/>
</dbReference>
<dbReference type="SFLD" id="SFLDG00358">
    <property type="entry name" value="Main_(cytGST)"/>
    <property type="match status" value="1"/>
</dbReference>
<feature type="domain" description="GST C-terminal" evidence="3">
    <location>
        <begin position="142"/>
        <end position="269"/>
    </location>
</feature>
<dbReference type="SUPFAM" id="SSF52833">
    <property type="entry name" value="Thioredoxin-like"/>
    <property type="match status" value="1"/>
</dbReference>
<dbReference type="Gene3D" id="3.40.30.10">
    <property type="entry name" value="Glutaredoxin"/>
    <property type="match status" value="1"/>
</dbReference>
<dbReference type="AlphaFoldDB" id="A0A6A6IIF1"/>
<evidence type="ECO:0000313" key="4">
    <source>
        <dbReference type="EMBL" id="KAF2249350.1"/>
    </source>
</evidence>
<dbReference type="InterPro" id="IPR036249">
    <property type="entry name" value="Thioredoxin-like_sf"/>
</dbReference>
<evidence type="ECO:0000256" key="1">
    <source>
        <dbReference type="ARBA" id="ARBA00007409"/>
    </source>
</evidence>
<dbReference type="PANTHER" id="PTHR44051">
    <property type="entry name" value="GLUTATHIONE S-TRANSFERASE-RELATED"/>
    <property type="match status" value="1"/>
</dbReference>
<proteinExistence type="inferred from homology"/>